<dbReference type="AlphaFoldDB" id="A0AAD6F551"/>
<proteinExistence type="inferred from homology"/>
<dbReference type="SUPFAM" id="SSF56059">
    <property type="entry name" value="Glutathione synthetase ATP-binding domain-like"/>
    <property type="match status" value="1"/>
</dbReference>
<accession>A0AAD6F551</accession>
<keyword evidence="5" id="KW-0067">ATP-binding</keyword>
<dbReference type="EMBL" id="JAPTMU010000138">
    <property type="protein sequence ID" value="KAJ4921162.1"/>
    <property type="molecule type" value="Genomic_DNA"/>
</dbReference>
<comment type="caution">
    <text evidence="7">The sequence shown here is derived from an EMBL/GenBank/DDBJ whole genome shotgun (WGS) entry which is preliminary data.</text>
</comment>
<evidence type="ECO:0000256" key="6">
    <source>
        <dbReference type="SAM" id="MobiDB-lite"/>
    </source>
</evidence>
<dbReference type="Pfam" id="PF03133">
    <property type="entry name" value="TTL"/>
    <property type="match status" value="1"/>
</dbReference>
<feature type="compositionally biased region" description="Low complexity" evidence="6">
    <location>
        <begin position="928"/>
        <end position="951"/>
    </location>
</feature>
<feature type="compositionally biased region" description="Polar residues" evidence="6">
    <location>
        <begin position="21"/>
        <end position="33"/>
    </location>
</feature>
<dbReference type="PROSITE" id="PS51221">
    <property type="entry name" value="TTL"/>
    <property type="match status" value="1"/>
</dbReference>
<dbReference type="GO" id="GO:0015631">
    <property type="term" value="F:tubulin binding"/>
    <property type="evidence" value="ECO:0007669"/>
    <property type="project" value="TreeGrafter"/>
</dbReference>
<dbReference type="PANTHER" id="PTHR12241">
    <property type="entry name" value="TUBULIN POLYGLUTAMYLASE"/>
    <property type="match status" value="1"/>
</dbReference>
<keyword evidence="2" id="KW-0436">Ligase</keyword>
<evidence type="ECO:0000256" key="2">
    <source>
        <dbReference type="ARBA" id="ARBA00022598"/>
    </source>
</evidence>
<dbReference type="Proteomes" id="UP001219934">
    <property type="component" value="Unassembled WGS sequence"/>
</dbReference>
<dbReference type="GO" id="GO:0036064">
    <property type="term" value="C:ciliary basal body"/>
    <property type="evidence" value="ECO:0007669"/>
    <property type="project" value="TreeGrafter"/>
</dbReference>
<dbReference type="GO" id="GO:0005524">
    <property type="term" value="F:ATP binding"/>
    <property type="evidence" value="ECO:0007669"/>
    <property type="project" value="UniProtKB-KW"/>
</dbReference>
<dbReference type="PANTHER" id="PTHR12241:SF162">
    <property type="entry name" value="TUBULIN MONOGLUTAMYLASE TTLL4"/>
    <property type="match status" value="1"/>
</dbReference>
<feature type="region of interest" description="Disordered" evidence="6">
    <location>
        <begin position="282"/>
        <end position="305"/>
    </location>
</feature>
<dbReference type="GO" id="GO:0005874">
    <property type="term" value="C:microtubule"/>
    <property type="evidence" value="ECO:0007669"/>
    <property type="project" value="UniProtKB-KW"/>
</dbReference>
<evidence type="ECO:0000313" key="8">
    <source>
        <dbReference type="Proteomes" id="UP001219934"/>
    </source>
</evidence>
<feature type="region of interest" description="Disordered" evidence="6">
    <location>
        <begin position="235"/>
        <end position="254"/>
    </location>
</feature>
<reference evidence="7" key="1">
    <citation type="submission" date="2022-11" db="EMBL/GenBank/DDBJ databases">
        <title>Chromosome-level genome of Pogonophryne albipinna.</title>
        <authorList>
            <person name="Jo E."/>
        </authorList>
    </citation>
    <scope>NUCLEOTIDE SEQUENCE</scope>
    <source>
        <strain evidence="7">SGF0006</strain>
        <tissue evidence="7">Muscle</tissue>
    </source>
</reference>
<gene>
    <name evidence="7" type="ORF">JOQ06_022270</name>
</gene>
<evidence type="ECO:0000313" key="7">
    <source>
        <dbReference type="EMBL" id="KAJ4921162.1"/>
    </source>
</evidence>
<name>A0AAD6F551_9TELE</name>
<keyword evidence="8" id="KW-1185">Reference proteome</keyword>
<dbReference type="InterPro" id="IPR004344">
    <property type="entry name" value="TTL/TTLL_fam"/>
</dbReference>
<protein>
    <recommendedName>
        <fullName evidence="9">Tubulin polyglutamylase TTLL4</fullName>
    </recommendedName>
</protein>
<feature type="compositionally biased region" description="Polar residues" evidence="6">
    <location>
        <begin position="63"/>
        <end position="132"/>
    </location>
</feature>
<evidence type="ECO:0000256" key="5">
    <source>
        <dbReference type="ARBA" id="ARBA00022840"/>
    </source>
</evidence>
<sequence length="967" mass="106629">MPTNQSSPWGGAKLRACSTADRPTSTSSVSTHAKTGVATKVPFNQTSLELSRRKDVAKPLSSKVASSASPLRRNTASMVSVLENGNGNETTHSQFTTVPDGSDNRPQQLNGTNNPNQVLGGSSLKDTSATSSFPKNECKIGFNVNSTGITQKCMSLQTSLTAKGLATSRRPAATGDALSGSEPLSSACHQDLFIKGQPTLQQTIKMMPETADCSSLPSVPHLCRSLCDHQRAALGDASSTKDTKEQQPSPQNAITAVASSPSGAMMGSVTSQISAIHLTRQASSPLAASPSPTAECPVGETEPSGQDCVLQLDGSEEELVDDEMENDCSDDDNSDCSSIAGTSSTASIALLSGIEEPMSLEADDHREERPALVPSLFPQIPPTLYFSTANEKVELLPAEQRRLLKWKISNVTPNIVKHTIGRSHFKATKKSYDWLGCWGHHMKSPGFKALAEHQKLNHFPGTFQIGRKDRLWRNLSKMQVRFGKQEFSFFPRTFVLPQDIKMLRKAWEDGGPRQKWIIKPPASARGIGIQVIHRWGQLPRKRPLLVQKYLHKPYLISGNKFDLRIYVYVSSYDPLRVYIFSDGLVRFASCKYSSSMKTLGNKFMHLTNYSVNKKNSEYQSNSDDQACQGHKWALKALWHFLGSKGVNTTLIWEKIKDIVIKTIIGSEPYVNTLLKMHVKTPYSCHELFGFDIMLDEKLKPWILEVNISPSLHSNTALDVAVKGQMIRDLLNLAGFRVPQKDDVITPCSSASSSTTSLCGGNRERTKPDLSADEKVKRAFYLTQRYADQDFLSTVLYVLTPEDVCMLTESEDELSRAGQFQRIFPSQSSSRYLRFFECPRYLNVLLDQWEQKYWNNRTKGIGLLSTLCEKGVHLGTNDPAHMWSKSSYISRFETNRQDLIIPSRSRVVVTHQHCSQHVEDDDGSDKEASSVSSLPVSSSPGSSVSSSACASPQPGLAHSLPPQHFASL</sequence>
<keyword evidence="4" id="KW-0547">Nucleotide-binding</keyword>
<keyword evidence="3" id="KW-0493">Microtubule</keyword>
<dbReference type="FunFam" id="3.30.470.20:FF:000009">
    <property type="entry name" value="tubulin polyglutamylase TTLL5 isoform X1"/>
    <property type="match status" value="1"/>
</dbReference>
<evidence type="ECO:0000256" key="4">
    <source>
        <dbReference type="ARBA" id="ARBA00022741"/>
    </source>
</evidence>
<dbReference type="Gene3D" id="3.30.470.20">
    <property type="entry name" value="ATP-grasp fold, B domain"/>
    <property type="match status" value="1"/>
</dbReference>
<feature type="compositionally biased region" description="Low complexity" evidence="6">
    <location>
        <begin position="282"/>
        <end position="294"/>
    </location>
</feature>
<feature type="region of interest" description="Disordered" evidence="6">
    <location>
        <begin position="1"/>
        <end position="132"/>
    </location>
</feature>
<organism evidence="7 8">
    <name type="scientific">Pogonophryne albipinna</name>
    <dbReference type="NCBI Taxonomy" id="1090488"/>
    <lineage>
        <taxon>Eukaryota</taxon>
        <taxon>Metazoa</taxon>
        <taxon>Chordata</taxon>
        <taxon>Craniata</taxon>
        <taxon>Vertebrata</taxon>
        <taxon>Euteleostomi</taxon>
        <taxon>Actinopterygii</taxon>
        <taxon>Neopterygii</taxon>
        <taxon>Teleostei</taxon>
        <taxon>Neoteleostei</taxon>
        <taxon>Acanthomorphata</taxon>
        <taxon>Eupercaria</taxon>
        <taxon>Perciformes</taxon>
        <taxon>Notothenioidei</taxon>
        <taxon>Pogonophryne</taxon>
    </lineage>
</organism>
<evidence type="ECO:0000256" key="3">
    <source>
        <dbReference type="ARBA" id="ARBA00022701"/>
    </source>
</evidence>
<dbReference type="GO" id="GO:0000226">
    <property type="term" value="P:microtubule cytoskeleton organization"/>
    <property type="evidence" value="ECO:0007669"/>
    <property type="project" value="TreeGrafter"/>
</dbReference>
<evidence type="ECO:0008006" key="9">
    <source>
        <dbReference type="Google" id="ProtNLM"/>
    </source>
</evidence>
<dbReference type="GO" id="GO:0070740">
    <property type="term" value="F:tubulin-glutamic acid ligase activity"/>
    <property type="evidence" value="ECO:0007669"/>
    <property type="project" value="TreeGrafter"/>
</dbReference>
<feature type="region of interest" description="Disordered" evidence="6">
    <location>
        <begin position="912"/>
        <end position="967"/>
    </location>
</feature>
<comment type="similarity">
    <text evidence="1">Belongs to the tubulin--tyrosine ligase family.</text>
</comment>
<evidence type="ECO:0000256" key="1">
    <source>
        <dbReference type="ARBA" id="ARBA00006820"/>
    </source>
</evidence>